<dbReference type="EMBL" id="MU854384">
    <property type="protein sequence ID" value="KAK4040125.1"/>
    <property type="molecule type" value="Genomic_DNA"/>
</dbReference>
<reference evidence="3" key="1">
    <citation type="journal article" date="2023" name="Mol. Phylogenet. Evol.">
        <title>Genome-scale phylogeny and comparative genomics of the fungal order Sordariales.</title>
        <authorList>
            <person name="Hensen N."/>
            <person name="Bonometti L."/>
            <person name="Westerberg I."/>
            <person name="Brannstrom I.O."/>
            <person name="Guillou S."/>
            <person name="Cros-Aarteil S."/>
            <person name="Calhoun S."/>
            <person name="Haridas S."/>
            <person name="Kuo A."/>
            <person name="Mondo S."/>
            <person name="Pangilinan J."/>
            <person name="Riley R."/>
            <person name="LaButti K."/>
            <person name="Andreopoulos B."/>
            <person name="Lipzen A."/>
            <person name="Chen C."/>
            <person name="Yan M."/>
            <person name="Daum C."/>
            <person name="Ng V."/>
            <person name="Clum A."/>
            <person name="Steindorff A."/>
            <person name="Ohm R.A."/>
            <person name="Martin F."/>
            <person name="Silar P."/>
            <person name="Natvig D.O."/>
            <person name="Lalanne C."/>
            <person name="Gautier V."/>
            <person name="Ament-Velasquez S.L."/>
            <person name="Kruys A."/>
            <person name="Hutchinson M.I."/>
            <person name="Powell A.J."/>
            <person name="Barry K."/>
            <person name="Miller A.N."/>
            <person name="Grigoriev I.V."/>
            <person name="Debuchy R."/>
            <person name="Gladieux P."/>
            <person name="Hiltunen Thoren M."/>
            <person name="Johannesson H."/>
        </authorList>
    </citation>
    <scope>NUCLEOTIDE SEQUENCE [LARGE SCALE GENOMIC DNA]</scope>
    <source>
        <strain evidence="3">CBS 284.82</strain>
    </source>
</reference>
<protein>
    <recommendedName>
        <fullName evidence="1">AB hydrolase-1 domain-containing protein</fullName>
    </recommendedName>
</protein>
<name>A0AAN6PHI6_9PEZI</name>
<dbReference type="PANTHER" id="PTHR43433:SF10">
    <property type="entry name" value="AB HYDROLASE-1 DOMAIN-CONTAINING PROTEIN"/>
    <property type="match status" value="1"/>
</dbReference>
<feature type="domain" description="AB hydrolase-1" evidence="1">
    <location>
        <begin position="55"/>
        <end position="322"/>
    </location>
</feature>
<evidence type="ECO:0000313" key="3">
    <source>
        <dbReference type="Proteomes" id="UP001303115"/>
    </source>
</evidence>
<gene>
    <name evidence="2" type="ORF">C8A01DRAFT_35904</name>
</gene>
<keyword evidence="3" id="KW-1185">Reference proteome</keyword>
<dbReference type="InterPro" id="IPR000073">
    <property type="entry name" value="AB_hydrolase_1"/>
</dbReference>
<comment type="caution">
    <text evidence="2">The sequence shown here is derived from an EMBL/GenBank/DDBJ whole genome shotgun (WGS) entry which is preliminary data.</text>
</comment>
<dbReference type="Proteomes" id="UP001303115">
    <property type="component" value="Unassembled WGS sequence"/>
</dbReference>
<dbReference type="Pfam" id="PF12697">
    <property type="entry name" value="Abhydrolase_6"/>
    <property type="match status" value="1"/>
</dbReference>
<dbReference type="InterPro" id="IPR029058">
    <property type="entry name" value="AB_hydrolase_fold"/>
</dbReference>
<dbReference type="InterPro" id="IPR050471">
    <property type="entry name" value="AB_hydrolase"/>
</dbReference>
<dbReference type="AlphaFoldDB" id="A0AAN6PHI6"/>
<accession>A0AAN6PHI6</accession>
<evidence type="ECO:0000313" key="2">
    <source>
        <dbReference type="EMBL" id="KAK4040125.1"/>
    </source>
</evidence>
<proteinExistence type="predicted"/>
<dbReference type="SUPFAM" id="SSF53474">
    <property type="entry name" value="alpha/beta-Hydrolases"/>
    <property type="match status" value="1"/>
</dbReference>
<sequence>MDDSTAHSPGSSQAISFLADIRFHRVLWLPPSPENGRPSSLRVTYSDLGAQDGEVLLVCGGLYGSRYTLAQADKLAKKRGVRLITPDKPGVGGTEPVDINQKVKAWFDIVQALVKRLDLKHVAFLGHSSGAIYILNSLLHLRHLMHQTRPYAALFTPWVLPSHSEAATPAIASMLPNWAIHKWYETSHFLSRNDITPNLGPSTARPGVKMDTDGMTKAIDEKIMEYALLEDVEGVCQEALFCLKRGGESAWGSWRDYDEYIPLLKQQESGRGGASKIELDVFLAETDNSSGERGSQWFDGLWKGEAGDWIRYSSSTVPGTTHETIMRMESGALGSVFERITTA</sequence>
<dbReference type="PANTHER" id="PTHR43433">
    <property type="entry name" value="HYDROLASE, ALPHA/BETA FOLD FAMILY PROTEIN"/>
    <property type="match status" value="1"/>
</dbReference>
<organism evidence="2 3">
    <name type="scientific">Parachaetomium inaequale</name>
    <dbReference type="NCBI Taxonomy" id="2588326"/>
    <lineage>
        <taxon>Eukaryota</taxon>
        <taxon>Fungi</taxon>
        <taxon>Dikarya</taxon>
        <taxon>Ascomycota</taxon>
        <taxon>Pezizomycotina</taxon>
        <taxon>Sordariomycetes</taxon>
        <taxon>Sordariomycetidae</taxon>
        <taxon>Sordariales</taxon>
        <taxon>Chaetomiaceae</taxon>
        <taxon>Parachaetomium</taxon>
    </lineage>
</organism>
<evidence type="ECO:0000259" key="1">
    <source>
        <dbReference type="Pfam" id="PF12697"/>
    </source>
</evidence>
<dbReference type="Gene3D" id="3.40.50.1820">
    <property type="entry name" value="alpha/beta hydrolase"/>
    <property type="match status" value="1"/>
</dbReference>